<keyword evidence="1" id="KW-1133">Transmembrane helix</keyword>
<feature type="transmembrane region" description="Helical" evidence="1">
    <location>
        <begin position="301"/>
        <end position="320"/>
    </location>
</feature>
<proteinExistence type="predicted"/>
<comment type="caution">
    <text evidence="2">The sequence shown here is derived from an EMBL/GenBank/DDBJ whole genome shotgun (WGS) entry which is preliminary data.</text>
</comment>
<reference evidence="2 3" key="1">
    <citation type="submission" date="2013-02" db="EMBL/GenBank/DDBJ databases">
        <title>The Genome Sequence of Acinetobacter bouvetii CIP 107468.</title>
        <authorList>
            <consortium name="The Broad Institute Genome Sequencing Platform"/>
            <consortium name="The Broad Institute Genome Sequencing Center for Infectious Disease"/>
            <person name="Cerqueira G."/>
            <person name="Feldgarden M."/>
            <person name="Courvalin P."/>
            <person name="Perichon B."/>
            <person name="Grillot-Courvalin C."/>
            <person name="Clermont D."/>
            <person name="Rocha E."/>
            <person name="Yoon E.-J."/>
            <person name="Nemec A."/>
            <person name="Walker B."/>
            <person name="Young S.K."/>
            <person name="Zeng Q."/>
            <person name="Gargeya S."/>
            <person name="Fitzgerald M."/>
            <person name="Haas B."/>
            <person name="Abouelleil A."/>
            <person name="Alvarado L."/>
            <person name="Arachchi H.M."/>
            <person name="Berlin A.M."/>
            <person name="Chapman S.B."/>
            <person name="Dewar J."/>
            <person name="Goldberg J."/>
            <person name="Griggs A."/>
            <person name="Gujja S."/>
            <person name="Hansen M."/>
            <person name="Howarth C."/>
            <person name="Imamovic A."/>
            <person name="Larimer J."/>
            <person name="McCowan C."/>
            <person name="Murphy C."/>
            <person name="Neiman D."/>
            <person name="Pearson M."/>
            <person name="Priest M."/>
            <person name="Roberts A."/>
            <person name="Saif S."/>
            <person name="Shea T."/>
            <person name="Sisk P."/>
            <person name="Sykes S."/>
            <person name="Wortman J."/>
            <person name="Nusbaum C."/>
            <person name="Birren B."/>
        </authorList>
    </citation>
    <scope>NUCLEOTIDE SEQUENCE [LARGE SCALE GENOMIC DNA]</scope>
    <source>
        <strain evidence="2 3">CIP 107468</strain>
    </source>
</reference>
<dbReference type="EMBL" id="APQD01000020">
    <property type="protein sequence ID" value="ENV81851.1"/>
    <property type="molecule type" value="Genomic_DNA"/>
</dbReference>
<feature type="transmembrane region" description="Helical" evidence="1">
    <location>
        <begin position="332"/>
        <end position="351"/>
    </location>
</feature>
<feature type="transmembrane region" description="Helical" evidence="1">
    <location>
        <begin position="7"/>
        <end position="27"/>
    </location>
</feature>
<evidence type="ECO:0000313" key="3">
    <source>
        <dbReference type="Proteomes" id="UP000018460"/>
    </source>
</evidence>
<protein>
    <recommendedName>
        <fullName evidence="4">Polysaccharide biosynthesis protein C-terminal domain-containing protein</fullName>
    </recommendedName>
</protein>
<dbReference type="RefSeq" id="WP_005012236.1">
    <property type="nucleotide sequence ID" value="NZ_KB849728.1"/>
</dbReference>
<feature type="transmembrane region" description="Helical" evidence="1">
    <location>
        <begin position="39"/>
        <end position="57"/>
    </location>
</feature>
<feature type="transmembrane region" description="Helical" evidence="1">
    <location>
        <begin position="100"/>
        <end position="120"/>
    </location>
</feature>
<keyword evidence="1" id="KW-0472">Membrane</keyword>
<gene>
    <name evidence="2" type="ORF">F941_02669</name>
</gene>
<dbReference type="PATRIC" id="fig|1120925.3.peg.2810"/>
<organism evidence="2 3">
    <name type="scientific">Acinetobacter bouvetii DSM 14964 = CIP 107468</name>
    <dbReference type="NCBI Taxonomy" id="1120925"/>
    <lineage>
        <taxon>Bacteria</taxon>
        <taxon>Pseudomonadati</taxon>
        <taxon>Pseudomonadota</taxon>
        <taxon>Gammaproteobacteria</taxon>
        <taxon>Moraxellales</taxon>
        <taxon>Moraxellaceae</taxon>
        <taxon>Acinetobacter</taxon>
    </lineage>
</organism>
<feature type="transmembrane region" description="Helical" evidence="1">
    <location>
        <begin position="357"/>
        <end position="376"/>
    </location>
</feature>
<evidence type="ECO:0000256" key="1">
    <source>
        <dbReference type="SAM" id="Phobius"/>
    </source>
</evidence>
<dbReference type="eggNOG" id="COG2244">
    <property type="taxonomic scope" value="Bacteria"/>
</dbReference>
<accession>N9C8K4</accession>
<evidence type="ECO:0000313" key="2">
    <source>
        <dbReference type="EMBL" id="ENV81851.1"/>
    </source>
</evidence>
<feature type="transmembrane region" description="Helical" evidence="1">
    <location>
        <begin position="262"/>
        <end position="281"/>
    </location>
</feature>
<sequence>MKLYKIIAHVGGSVAFAAMQWLILVFLSKYVGINEAGSFSYFLAFFTPLAIFCAFNFKSVYSADLSEKYQLIEYESLRTILNLFYISISIIFLISQNDYFLIGLMVFLVKLIEVNADLIYGEWVRKGESQLFGYSKLIKLTLFLIMFYFLYLYGYEKYSYFIYPLAFIFGYSFFDLRLTKIQYKFNWDKVRPIFIGVLPFVLTSFLISFNTSIPRFYLNYFFDKRIVAEFMYLTYFTTIMLLPLTSLYQAILPKIRKHTSKVFKITIIYNLLFITGFWFLCDFVLEEIYNYYGVISNDIKILIMMSMVMQTLVVFVNMLYVSSMKFKKIFKVTLMNTFIVAILNFIFIKFFGYVGVYYASVISSFLLLVNLCVNYLKDKVNEV</sequence>
<feature type="transmembrane region" description="Helical" evidence="1">
    <location>
        <begin position="160"/>
        <end position="178"/>
    </location>
</feature>
<dbReference type="AlphaFoldDB" id="N9C8K4"/>
<feature type="transmembrane region" description="Helical" evidence="1">
    <location>
        <begin position="132"/>
        <end position="154"/>
    </location>
</feature>
<dbReference type="OrthoDB" id="3246647at2"/>
<name>N9C8K4_9GAMM</name>
<dbReference type="Proteomes" id="UP000018460">
    <property type="component" value="Unassembled WGS sequence"/>
</dbReference>
<feature type="transmembrane region" description="Helical" evidence="1">
    <location>
        <begin position="77"/>
        <end position="94"/>
    </location>
</feature>
<keyword evidence="3" id="KW-1185">Reference proteome</keyword>
<evidence type="ECO:0008006" key="4">
    <source>
        <dbReference type="Google" id="ProtNLM"/>
    </source>
</evidence>
<feature type="transmembrane region" description="Helical" evidence="1">
    <location>
        <begin position="230"/>
        <end position="250"/>
    </location>
</feature>
<feature type="transmembrane region" description="Helical" evidence="1">
    <location>
        <begin position="190"/>
        <end position="210"/>
    </location>
</feature>
<keyword evidence="1" id="KW-0812">Transmembrane</keyword>